<keyword evidence="3" id="KW-0328">Glycosyltransferase</keyword>
<evidence type="ECO:0000259" key="5">
    <source>
        <dbReference type="Pfam" id="PF08323"/>
    </source>
</evidence>
<evidence type="ECO:0000256" key="2">
    <source>
        <dbReference type="ARBA" id="ARBA00012588"/>
    </source>
</evidence>
<dbReference type="PATRIC" id="fig|1618613.3.peg.65"/>
<accession>A0A0G1BRT1</accession>
<evidence type="ECO:0000313" key="7">
    <source>
        <dbReference type="Proteomes" id="UP000034563"/>
    </source>
</evidence>
<proteinExistence type="predicted"/>
<dbReference type="SUPFAM" id="SSF53756">
    <property type="entry name" value="UDP-Glycosyltransferase/glycogen phosphorylase"/>
    <property type="match status" value="1"/>
</dbReference>
<dbReference type="PANTHER" id="PTHR45825">
    <property type="entry name" value="GRANULE-BOUND STARCH SYNTHASE 1, CHLOROPLASTIC/AMYLOPLASTIC"/>
    <property type="match status" value="1"/>
</dbReference>
<dbReference type="AlphaFoldDB" id="A0A0G1BRT1"/>
<dbReference type="Proteomes" id="UP000034563">
    <property type="component" value="Unassembled WGS sequence"/>
</dbReference>
<dbReference type="InterPro" id="IPR013534">
    <property type="entry name" value="Starch_synth_cat_dom"/>
</dbReference>
<feature type="domain" description="Starch synthase catalytic" evidence="5">
    <location>
        <begin position="2"/>
        <end position="238"/>
    </location>
</feature>
<dbReference type="EC" id="2.4.1.21" evidence="2"/>
<dbReference type="EMBL" id="LCEQ01000002">
    <property type="protein sequence ID" value="KKS76082.1"/>
    <property type="molecule type" value="Genomic_DNA"/>
</dbReference>
<comment type="catalytic activity">
    <reaction evidence="1">
        <text>[(1-&gt;4)-alpha-D-glucosyl](n) + ADP-alpha-D-glucose = [(1-&gt;4)-alpha-D-glucosyl](n+1) + ADP + H(+)</text>
        <dbReference type="Rhea" id="RHEA:18189"/>
        <dbReference type="Rhea" id="RHEA-COMP:9584"/>
        <dbReference type="Rhea" id="RHEA-COMP:9587"/>
        <dbReference type="ChEBI" id="CHEBI:15378"/>
        <dbReference type="ChEBI" id="CHEBI:15444"/>
        <dbReference type="ChEBI" id="CHEBI:57498"/>
        <dbReference type="ChEBI" id="CHEBI:456216"/>
        <dbReference type="EC" id="2.4.1.21"/>
    </reaction>
</comment>
<sequence>MKVLIVASECSPVVKVGGLGDVVGSLPKALKKIGIDVRVVIPAYKPVLDILHTWCGGILTRFAVHYAGQPQEVILHQTKLPDTDIPLYLVENEKYISSGGIYLDPSAFASSQEEIERFAFFSKAVVSMFVARDDIFFPDIVHCNDWHTGMISQLIKAEARYIELNRPAAVFTIHNLANQGISEEAVIARLNMPSIFDSNFVKWDLMDHNLDFILQGILGSDVVNTVSQTYSQEIKTPPALSWRGFMILKIPLKQKAKIRIKRPITAS</sequence>
<dbReference type="Pfam" id="PF08323">
    <property type="entry name" value="Glyco_transf_5"/>
    <property type="match status" value="1"/>
</dbReference>
<comment type="caution">
    <text evidence="6">The sequence shown here is derived from an EMBL/GenBank/DDBJ whole genome shotgun (WGS) entry which is preliminary data.</text>
</comment>
<evidence type="ECO:0000256" key="4">
    <source>
        <dbReference type="ARBA" id="ARBA00022679"/>
    </source>
</evidence>
<gene>
    <name evidence="6" type="ORF">UV48_C0002G0025</name>
</gene>
<evidence type="ECO:0000256" key="3">
    <source>
        <dbReference type="ARBA" id="ARBA00022676"/>
    </source>
</evidence>
<dbReference type="PANTHER" id="PTHR45825:SF11">
    <property type="entry name" value="ALPHA AMYLASE DOMAIN-CONTAINING PROTEIN"/>
    <property type="match status" value="1"/>
</dbReference>
<keyword evidence="4" id="KW-0808">Transferase</keyword>
<dbReference type="GO" id="GO:0009011">
    <property type="term" value="F:alpha-1,4-glucan glucosyltransferase (ADP-glucose donor) activity"/>
    <property type="evidence" value="ECO:0007669"/>
    <property type="project" value="UniProtKB-EC"/>
</dbReference>
<protein>
    <recommendedName>
        <fullName evidence="2">starch synthase</fullName>
        <ecNumber evidence="2">2.4.1.21</ecNumber>
    </recommendedName>
</protein>
<name>A0A0G1BRT1_9BACT</name>
<dbReference type="Gene3D" id="3.40.50.2000">
    <property type="entry name" value="Glycogen Phosphorylase B"/>
    <property type="match status" value="1"/>
</dbReference>
<evidence type="ECO:0000313" key="6">
    <source>
        <dbReference type="EMBL" id="KKS76082.1"/>
    </source>
</evidence>
<reference evidence="6 7" key="1">
    <citation type="journal article" date="2015" name="Nature">
        <title>rRNA introns, odd ribosomes, and small enigmatic genomes across a large radiation of phyla.</title>
        <authorList>
            <person name="Brown C.T."/>
            <person name="Hug L.A."/>
            <person name="Thomas B.C."/>
            <person name="Sharon I."/>
            <person name="Castelle C.J."/>
            <person name="Singh A."/>
            <person name="Wilkins M.J."/>
            <person name="Williams K.H."/>
            <person name="Banfield J.F."/>
        </authorList>
    </citation>
    <scope>NUCLEOTIDE SEQUENCE [LARGE SCALE GENOMIC DNA]</scope>
</reference>
<organism evidence="6 7">
    <name type="scientific">Candidatus Azambacteria bacterium GW2011_GWA2_42_9</name>
    <dbReference type="NCBI Taxonomy" id="1618613"/>
    <lineage>
        <taxon>Bacteria</taxon>
        <taxon>Candidatus Azamiibacteriota</taxon>
    </lineage>
</organism>
<evidence type="ECO:0000256" key="1">
    <source>
        <dbReference type="ARBA" id="ARBA00001478"/>
    </source>
</evidence>